<dbReference type="GO" id="GO:0006401">
    <property type="term" value="P:RNA catabolic process"/>
    <property type="evidence" value="ECO:0007669"/>
    <property type="project" value="TreeGrafter"/>
</dbReference>
<feature type="domain" description="Ribonuclease H2 subunit B wHTH" evidence="3">
    <location>
        <begin position="52"/>
        <end position="167"/>
    </location>
</feature>
<evidence type="ECO:0000256" key="1">
    <source>
        <dbReference type="ARBA" id="ARBA00009823"/>
    </source>
</evidence>
<proteinExistence type="inferred from homology"/>
<dbReference type="EMBL" id="DF144594">
    <property type="protein sequence ID" value="GAA57210.1"/>
    <property type="molecule type" value="Genomic_DNA"/>
</dbReference>
<keyword evidence="5" id="KW-1185">Reference proteome</keyword>
<gene>
    <name evidence="4" type="ORF">CLF_112334</name>
</gene>
<dbReference type="Pfam" id="PF09468">
    <property type="entry name" value="RNase_H2-Ydr279"/>
    <property type="match status" value="1"/>
</dbReference>
<organism evidence="4 5">
    <name type="scientific">Clonorchis sinensis</name>
    <name type="common">Chinese liver fluke</name>
    <dbReference type="NCBI Taxonomy" id="79923"/>
    <lineage>
        <taxon>Eukaryota</taxon>
        <taxon>Metazoa</taxon>
        <taxon>Spiralia</taxon>
        <taxon>Lophotrochozoa</taxon>
        <taxon>Platyhelminthes</taxon>
        <taxon>Trematoda</taxon>
        <taxon>Digenea</taxon>
        <taxon>Opisthorchiida</taxon>
        <taxon>Opisthorchiata</taxon>
        <taxon>Opisthorchiidae</taxon>
        <taxon>Clonorchis</taxon>
    </lineage>
</organism>
<reference key="2">
    <citation type="submission" date="2011-10" db="EMBL/GenBank/DDBJ databases">
        <title>The genome and transcriptome sequence of Clonorchis sinensis provide insights into the carcinogenic liver fluke.</title>
        <authorList>
            <person name="Wang X."/>
            <person name="Huang Y."/>
            <person name="Chen W."/>
            <person name="Liu H."/>
            <person name="Guo L."/>
            <person name="Chen Y."/>
            <person name="Luo F."/>
            <person name="Zhou W."/>
            <person name="Sun J."/>
            <person name="Mao Q."/>
            <person name="Liang P."/>
            <person name="Zhou C."/>
            <person name="Tian Y."/>
            <person name="Men J."/>
            <person name="Lv X."/>
            <person name="Huang L."/>
            <person name="Zhou J."/>
            <person name="Hu Y."/>
            <person name="Li R."/>
            <person name="Zhang F."/>
            <person name="Lei H."/>
            <person name="Li X."/>
            <person name="Hu X."/>
            <person name="Liang C."/>
            <person name="Xu J."/>
            <person name="Wu Z."/>
            <person name="Yu X."/>
        </authorList>
    </citation>
    <scope>NUCLEOTIDE SEQUENCE</scope>
    <source>
        <strain>Henan</strain>
    </source>
</reference>
<dbReference type="InterPro" id="IPR019024">
    <property type="entry name" value="RNase_H2_suB_wHTH"/>
</dbReference>
<dbReference type="AlphaFoldDB" id="G7YW80"/>
<comment type="similarity">
    <text evidence="1">Belongs to the RNase H2 subunit B family.</text>
</comment>
<comment type="subunit">
    <text evidence="2">The RNase H2 complex is a heterotrimer composed of the catalytic subunit RNASEH2A and the non-catalytic subunits RNASEH2B and RNASEH2C.</text>
</comment>
<accession>G7YW80</accession>
<dbReference type="Gene3D" id="1.10.20.120">
    <property type="match status" value="1"/>
</dbReference>
<protein>
    <recommendedName>
        <fullName evidence="3">Ribonuclease H2 subunit B wHTH domain-containing protein</fullName>
    </recommendedName>
</protein>
<dbReference type="GO" id="GO:0032299">
    <property type="term" value="C:ribonuclease H2 complex"/>
    <property type="evidence" value="ECO:0007669"/>
    <property type="project" value="InterPro"/>
</dbReference>
<dbReference type="Proteomes" id="UP000008909">
    <property type="component" value="Unassembled WGS sequence"/>
</dbReference>
<dbReference type="PANTHER" id="PTHR13383:SF11">
    <property type="entry name" value="RIBONUCLEASE H2 SUBUNIT B"/>
    <property type="match status" value="1"/>
</dbReference>
<evidence type="ECO:0000256" key="2">
    <source>
        <dbReference type="ARBA" id="ARBA00011277"/>
    </source>
</evidence>
<sequence length="251" mass="26866">MGAMHVGYPVDHEQDYQSGGAGPAQHHLTKYTALNALLVENGDLSTVLAELPNFESRLLFICDTTVVGSQTLYRYSKDRALEWLSCKVNKLAESLSRLDDASAVQQIKLATNVTSSTGSVDAKAPDFALDSTEAKSVSDTKLSPKTCQKFAYQLVADYLVPDLAADLSSMLGLKSSCLGTLENVDPQASEAESVSNGASLFDCSSLVSDTPEVSQSSDFFWVGGQPPATKKLKLASKGTKSIMSFFTKQSN</sequence>
<reference evidence="4" key="1">
    <citation type="journal article" date="2011" name="Genome Biol.">
        <title>The draft genome of the carcinogenic human liver fluke Clonorchis sinensis.</title>
        <authorList>
            <person name="Wang X."/>
            <person name="Chen W."/>
            <person name="Huang Y."/>
            <person name="Sun J."/>
            <person name="Men J."/>
            <person name="Liu H."/>
            <person name="Luo F."/>
            <person name="Guo L."/>
            <person name="Lv X."/>
            <person name="Deng C."/>
            <person name="Zhou C."/>
            <person name="Fan Y."/>
            <person name="Li X."/>
            <person name="Huang L."/>
            <person name="Hu Y."/>
            <person name="Liang C."/>
            <person name="Hu X."/>
            <person name="Xu J."/>
            <person name="Yu X."/>
        </authorList>
    </citation>
    <scope>NUCLEOTIDE SEQUENCE [LARGE SCALE GENOMIC DNA]</scope>
    <source>
        <strain evidence="4">Henan</strain>
    </source>
</reference>
<dbReference type="GO" id="GO:0005654">
    <property type="term" value="C:nucleoplasm"/>
    <property type="evidence" value="ECO:0007669"/>
    <property type="project" value="TreeGrafter"/>
</dbReference>
<dbReference type="PANTHER" id="PTHR13383">
    <property type="entry name" value="RIBONUCLEASE H2 SUBUNIT B"/>
    <property type="match status" value="1"/>
</dbReference>
<evidence type="ECO:0000313" key="4">
    <source>
        <dbReference type="EMBL" id="GAA57210.1"/>
    </source>
</evidence>
<name>G7YW80_CLOSI</name>
<evidence type="ECO:0000259" key="3">
    <source>
        <dbReference type="Pfam" id="PF09468"/>
    </source>
</evidence>
<dbReference type="InterPro" id="IPR040456">
    <property type="entry name" value="RNase_H2_suB"/>
</dbReference>
<evidence type="ECO:0000313" key="5">
    <source>
        <dbReference type="Proteomes" id="UP000008909"/>
    </source>
</evidence>